<dbReference type="InterPro" id="IPR038614">
    <property type="entry name" value="GK_N_sf"/>
</dbReference>
<dbReference type="SUPFAM" id="SSF82544">
    <property type="entry name" value="GckA/TtuD-like"/>
    <property type="match status" value="1"/>
</dbReference>
<dbReference type="GO" id="GO:0008887">
    <property type="term" value="F:glycerate kinase activity"/>
    <property type="evidence" value="ECO:0007669"/>
    <property type="project" value="InterPro"/>
</dbReference>
<name>A0A2S0NE48_9HYPH</name>
<dbReference type="Pfam" id="PF05161">
    <property type="entry name" value="MOFRL"/>
    <property type="match status" value="1"/>
</dbReference>
<keyword evidence="3" id="KW-0808">Transferase</keyword>
<dbReference type="InterPro" id="IPR039760">
    <property type="entry name" value="MOFRL_protein"/>
</dbReference>
<dbReference type="InterPro" id="IPR025286">
    <property type="entry name" value="MOFRL_assoc_dom"/>
</dbReference>
<dbReference type="Gene3D" id="3.40.50.10180">
    <property type="entry name" value="Glycerate kinase, MOFRL-like N-terminal domain"/>
    <property type="match status" value="1"/>
</dbReference>
<dbReference type="EMBL" id="CP027668">
    <property type="protein sequence ID" value="AVO46316.1"/>
    <property type="molecule type" value="Genomic_DNA"/>
</dbReference>
<accession>A0A2S0NE48</accession>
<dbReference type="OrthoDB" id="9766552at2"/>
<dbReference type="RefSeq" id="WP_106749657.1">
    <property type="nucleotide sequence ID" value="NZ_CP027668.1"/>
</dbReference>
<dbReference type="InterPro" id="IPR037035">
    <property type="entry name" value="GK-like_C_sf"/>
</dbReference>
<dbReference type="Pfam" id="PF13660">
    <property type="entry name" value="DUF4147"/>
    <property type="match status" value="1"/>
</dbReference>
<sequence>MTFRSDPRAFLLSLGRAAIAAALPDRMADHLPDPPAGRTVVVGAGKAAASMAAAFEKLWPAPLEGTVVTRYGHAVPCSRITVLEASHPVPDAAGLAATRAILARLDGLTADDLVVALISGGGSALLALPGGDLTLDDLKAVNAALLASGADITAMNCVRKHVSAIAGGRLAAAAHPARLVTIAISDVPGDDPAVIASGPTVPDPTTREEALAIVARYRMELPEAVMAHVATPACESVKPDHAAFVRGADVRLIARPVESLRAAARIAEAAGLPTLILGDTIEGEARDVAQVHAALARSVLDHGLPFAPPLLILSGGETTVTLPKDRAIGRGGRNSEFALAFAAAVQPLPPAMRNRIHAVALDTDGIDGIEANAGALVTPDILAAAEAQGLSPRAFLDRHDGFGFFAAVDGLVVTGPSHTNVNDFRAVLVQ</sequence>
<dbReference type="KEGG" id="phr:C6569_15330"/>
<dbReference type="PANTHER" id="PTHR12227">
    <property type="entry name" value="GLYCERATE KINASE"/>
    <property type="match status" value="1"/>
</dbReference>
<feature type="domain" description="MOFRL-associated" evidence="2">
    <location>
        <begin position="15"/>
        <end position="229"/>
    </location>
</feature>
<dbReference type="InterPro" id="IPR007835">
    <property type="entry name" value="MOFRL"/>
</dbReference>
<evidence type="ECO:0000259" key="1">
    <source>
        <dbReference type="Pfam" id="PF05161"/>
    </source>
</evidence>
<protein>
    <submittedName>
        <fullName evidence="3">Glycerate kinase</fullName>
    </submittedName>
</protein>
<keyword evidence="3" id="KW-0418">Kinase</keyword>
<feature type="domain" description="MOFRL" evidence="1">
    <location>
        <begin position="311"/>
        <end position="423"/>
    </location>
</feature>
<proteinExistence type="predicted"/>
<gene>
    <name evidence="3" type="ORF">C6569_15330</name>
</gene>
<dbReference type="PANTHER" id="PTHR12227:SF0">
    <property type="entry name" value="GLYCERATE KINASE"/>
    <property type="match status" value="1"/>
</dbReference>
<dbReference type="Gene3D" id="3.40.1480.10">
    <property type="entry name" value="MOFRL domain"/>
    <property type="match status" value="1"/>
</dbReference>
<dbReference type="GO" id="GO:0005737">
    <property type="term" value="C:cytoplasm"/>
    <property type="evidence" value="ECO:0007669"/>
    <property type="project" value="TreeGrafter"/>
</dbReference>
<evidence type="ECO:0000313" key="4">
    <source>
        <dbReference type="Proteomes" id="UP000237889"/>
    </source>
</evidence>
<evidence type="ECO:0000313" key="3">
    <source>
        <dbReference type="EMBL" id="AVO46316.1"/>
    </source>
</evidence>
<reference evidence="3 4" key="1">
    <citation type="submission" date="2018-03" db="EMBL/GenBank/DDBJ databases">
        <title>Genome sequencing of Phreatobacter sp.</title>
        <authorList>
            <person name="Kim S.-J."/>
            <person name="Heo J."/>
            <person name="Kwon S.-W."/>
        </authorList>
    </citation>
    <scope>NUCLEOTIDE SEQUENCE [LARGE SCALE GENOMIC DNA]</scope>
    <source>
        <strain evidence="3 4">S-12</strain>
    </source>
</reference>
<keyword evidence="4" id="KW-1185">Reference proteome</keyword>
<dbReference type="AlphaFoldDB" id="A0A2S0NE48"/>
<organism evidence="3 4">
    <name type="scientific">Phreatobacter cathodiphilus</name>
    <dbReference type="NCBI Taxonomy" id="1868589"/>
    <lineage>
        <taxon>Bacteria</taxon>
        <taxon>Pseudomonadati</taxon>
        <taxon>Pseudomonadota</taxon>
        <taxon>Alphaproteobacteria</taxon>
        <taxon>Hyphomicrobiales</taxon>
        <taxon>Phreatobacteraceae</taxon>
        <taxon>Phreatobacter</taxon>
    </lineage>
</organism>
<dbReference type="Proteomes" id="UP000237889">
    <property type="component" value="Chromosome"/>
</dbReference>
<evidence type="ECO:0000259" key="2">
    <source>
        <dbReference type="Pfam" id="PF13660"/>
    </source>
</evidence>